<evidence type="ECO:0000313" key="6">
    <source>
        <dbReference type="EMBL" id="NDV61354.1"/>
    </source>
</evidence>
<accession>A0A6B2LZI4</accession>
<dbReference type="InterPro" id="IPR024370">
    <property type="entry name" value="PBP_domain"/>
</dbReference>
<dbReference type="RefSeq" id="WP_163962211.1">
    <property type="nucleotide sequence ID" value="NZ_JAAGNX010000001.1"/>
</dbReference>
<dbReference type="GO" id="GO:0042301">
    <property type="term" value="F:phosphate ion binding"/>
    <property type="evidence" value="ECO:0007669"/>
    <property type="project" value="UniProtKB-UniRule"/>
</dbReference>
<protein>
    <recommendedName>
        <fullName evidence="4">Phosphate-binding protein</fullName>
    </recommendedName>
</protein>
<comment type="caution">
    <text evidence="6">The sequence shown here is derived from an EMBL/GenBank/DDBJ whole genome shotgun (WGS) entry which is preliminary data.</text>
</comment>
<reference evidence="6 7" key="1">
    <citation type="submission" date="2020-02" db="EMBL/GenBank/DDBJ databases">
        <title>Albibacoteraceae fam. nov., the first described family within the subdivision 4 Verrucomicrobia.</title>
        <authorList>
            <person name="Xi F."/>
        </authorList>
    </citation>
    <scope>NUCLEOTIDE SEQUENCE [LARGE SCALE GENOMIC DNA]</scope>
    <source>
        <strain evidence="6 7">CK1056</strain>
    </source>
</reference>
<dbReference type="AlphaFoldDB" id="A0A6B2LZI4"/>
<name>A0A6B2LZI4_9BACT</name>
<feature type="chain" id="PRO_5027142333" description="Phosphate-binding protein" evidence="4">
    <location>
        <begin position="24"/>
        <end position="320"/>
    </location>
</feature>
<dbReference type="PANTHER" id="PTHR30570:SF6">
    <property type="entry name" value="PHOSPHATE-BINDING PROTEIN PSTS"/>
    <property type="match status" value="1"/>
</dbReference>
<keyword evidence="3 4" id="KW-0732">Signal</keyword>
<dbReference type="EMBL" id="JAAGNX010000001">
    <property type="protein sequence ID" value="NDV61354.1"/>
    <property type="molecule type" value="Genomic_DNA"/>
</dbReference>
<evidence type="ECO:0000256" key="2">
    <source>
        <dbReference type="ARBA" id="ARBA00022448"/>
    </source>
</evidence>
<feature type="signal peptide" evidence="4">
    <location>
        <begin position="1"/>
        <end position="23"/>
    </location>
</feature>
<evidence type="ECO:0000256" key="4">
    <source>
        <dbReference type="RuleBase" id="RU367119"/>
    </source>
</evidence>
<dbReference type="Gene3D" id="3.40.190.10">
    <property type="entry name" value="Periplasmic binding protein-like II"/>
    <property type="match status" value="2"/>
</dbReference>
<comment type="function">
    <text evidence="4">Involved in the system for phosphate transport across the cytoplasmic membrane.</text>
</comment>
<evidence type="ECO:0000256" key="3">
    <source>
        <dbReference type="ARBA" id="ARBA00022729"/>
    </source>
</evidence>
<comment type="similarity">
    <text evidence="1 4">Belongs to the PstS family.</text>
</comment>
<dbReference type="GO" id="GO:0006817">
    <property type="term" value="P:phosphate ion transport"/>
    <property type="evidence" value="ECO:0007669"/>
    <property type="project" value="UniProtKB-UniRule"/>
</dbReference>
<keyword evidence="7" id="KW-1185">Reference proteome</keyword>
<evidence type="ECO:0000259" key="5">
    <source>
        <dbReference type="Pfam" id="PF12849"/>
    </source>
</evidence>
<keyword evidence="4" id="KW-0592">Phosphate transport</keyword>
<organism evidence="6 7">
    <name type="scientific">Oceanipulchritudo coccoides</name>
    <dbReference type="NCBI Taxonomy" id="2706888"/>
    <lineage>
        <taxon>Bacteria</taxon>
        <taxon>Pseudomonadati</taxon>
        <taxon>Verrucomicrobiota</taxon>
        <taxon>Opitutia</taxon>
        <taxon>Puniceicoccales</taxon>
        <taxon>Oceanipulchritudinaceae</taxon>
        <taxon>Oceanipulchritudo</taxon>
    </lineage>
</organism>
<dbReference type="Proteomes" id="UP000478417">
    <property type="component" value="Unassembled WGS sequence"/>
</dbReference>
<evidence type="ECO:0000256" key="1">
    <source>
        <dbReference type="ARBA" id="ARBA00008725"/>
    </source>
</evidence>
<gene>
    <name evidence="6" type="ORF">G0Q06_02690</name>
</gene>
<sequence>MKNTKRLLALSIASIGLLTTAKADLDPNLPVYQPVSGVSGNLNSIGSDTLNNLMTLWAESFQAIYPNVHIQIEGKGSSTAPPALIEGTGQLGPMSRAMKQTEIDKFEARFGYKPFQIGVSLDALAVYVHKDNPIKGMSLKQLDSIFSSTLKFGGDPIETWGQLGMEDSWAPRSISIYGRNSASGTYGFFKSVALGKGDFKSSVKEQPGSSAVVQGVSSDIYGIGYSGIGYRTSGVRVLPISSDDGDLYEPTAENCISGDYPLARLLYIYINRNPVEDLDTLTKEFLKFVLSKQGQEIVVKDGYYPLPAEIAEQYIDALEN</sequence>
<keyword evidence="2 4" id="KW-0813">Transport</keyword>
<dbReference type="NCBIfam" id="TIGR02136">
    <property type="entry name" value="ptsS_2"/>
    <property type="match status" value="1"/>
</dbReference>
<feature type="domain" description="PBP" evidence="5">
    <location>
        <begin position="37"/>
        <end position="292"/>
    </location>
</feature>
<dbReference type="Pfam" id="PF12849">
    <property type="entry name" value="PBP_like_2"/>
    <property type="match status" value="1"/>
</dbReference>
<dbReference type="InterPro" id="IPR011862">
    <property type="entry name" value="Phos-bd"/>
</dbReference>
<evidence type="ECO:0000313" key="7">
    <source>
        <dbReference type="Proteomes" id="UP000478417"/>
    </source>
</evidence>
<dbReference type="PANTHER" id="PTHR30570">
    <property type="entry name" value="PERIPLASMIC PHOSPHATE BINDING COMPONENT OF PHOSPHATE ABC TRANSPORTER"/>
    <property type="match status" value="1"/>
</dbReference>
<dbReference type="CDD" id="cd13653">
    <property type="entry name" value="PBP2_phosphate_like_1"/>
    <property type="match status" value="1"/>
</dbReference>
<dbReference type="SUPFAM" id="SSF53850">
    <property type="entry name" value="Periplasmic binding protein-like II"/>
    <property type="match status" value="1"/>
</dbReference>
<dbReference type="InterPro" id="IPR050811">
    <property type="entry name" value="Phosphate_ABC_transporter"/>
</dbReference>
<proteinExistence type="inferred from homology"/>